<evidence type="ECO:0000313" key="2">
    <source>
        <dbReference type="Proteomes" id="UP000468864"/>
    </source>
</evidence>
<dbReference type="SUPFAM" id="SSF51182">
    <property type="entry name" value="RmlC-like cupins"/>
    <property type="match status" value="1"/>
</dbReference>
<dbReference type="AlphaFoldDB" id="A0A6N9ZJ71"/>
<gene>
    <name evidence="1" type="ORF">GR206_20365</name>
</gene>
<dbReference type="InterPro" id="IPR013096">
    <property type="entry name" value="Cupin_2"/>
</dbReference>
<sequence length="160" mass="17044">MEMETMKKILATALPLALMGVEPASAEGVAVSPNGSRAHAIGPAQNFTGHVLVEPLFAVHQNKRSIGGHVTFSPGARSAWHVHSTGQVLIVTDGVGWIQEDGGAKREIRAGDVVWTAAGVKHWHGATATTSMRHISITFPDDPAVPGGWMEHVIDEQYLN</sequence>
<dbReference type="InterPro" id="IPR011051">
    <property type="entry name" value="RmlC_Cupin_sf"/>
</dbReference>
<dbReference type="Gene3D" id="2.60.120.10">
    <property type="entry name" value="Jelly Rolls"/>
    <property type="match status" value="1"/>
</dbReference>
<dbReference type="PANTHER" id="PTHR43698">
    <property type="entry name" value="RIBD C-TERMINAL DOMAIN CONTAINING PROTEIN"/>
    <property type="match status" value="1"/>
</dbReference>
<dbReference type="Pfam" id="PF07883">
    <property type="entry name" value="Cupin_2"/>
    <property type="match status" value="1"/>
</dbReference>
<dbReference type="InterPro" id="IPR014710">
    <property type="entry name" value="RmlC-like_jellyroll"/>
</dbReference>
<dbReference type="EMBL" id="WUEP01000015">
    <property type="protein sequence ID" value="NEH93346.1"/>
    <property type="molecule type" value="Genomic_DNA"/>
</dbReference>
<dbReference type="PANTHER" id="PTHR43698:SF1">
    <property type="entry name" value="BLL4564 PROTEIN"/>
    <property type="match status" value="1"/>
</dbReference>
<dbReference type="InterPro" id="IPR047263">
    <property type="entry name" value="HNL-like_cupin"/>
</dbReference>
<protein>
    <submittedName>
        <fullName evidence="1">Cupin domain-containing protein</fullName>
    </submittedName>
</protein>
<proteinExistence type="predicted"/>
<name>A0A6N9ZJ71_9HYPH</name>
<dbReference type="CDD" id="cd02233">
    <property type="entry name" value="cupin_HNL-like"/>
    <property type="match status" value="1"/>
</dbReference>
<dbReference type="Proteomes" id="UP000468864">
    <property type="component" value="Unassembled WGS sequence"/>
</dbReference>
<comment type="caution">
    <text evidence="1">The sequence shown here is derived from an EMBL/GenBank/DDBJ whole genome shotgun (WGS) entry which is preliminary data.</text>
</comment>
<reference evidence="1 2" key="1">
    <citation type="submission" date="2019-12" db="EMBL/GenBank/DDBJ databases">
        <title>Rhizobium genotypes associated with high levels of biological nitrogen fixation by grain legumes in a temperate-maritime cropping system.</title>
        <authorList>
            <person name="Maluk M."/>
            <person name="Francesc Ferrando Molina F."/>
            <person name="Lopez Del Egido L."/>
            <person name="Lafos M."/>
            <person name="Langarica-Fuentes A."/>
            <person name="Gebre Yohannes G."/>
            <person name="Young M.W."/>
            <person name="Martin P."/>
            <person name="Gantlett R."/>
            <person name="Kenicer G."/>
            <person name="Hawes C."/>
            <person name="Begg G.S."/>
            <person name="Quilliam R.S."/>
            <person name="Squire G.R."/>
            <person name="Poole P.S."/>
            <person name="Young P.W."/>
            <person name="Iannetta P.M."/>
            <person name="James E.K."/>
        </authorList>
    </citation>
    <scope>NUCLEOTIDE SEQUENCE [LARGE SCALE GENOMIC DNA]</scope>
    <source>
        <strain evidence="1 2">JHI2449</strain>
    </source>
</reference>
<accession>A0A6N9ZJ71</accession>
<organism evidence="1 2">
    <name type="scientific">Rhizobium laguerreae</name>
    <dbReference type="NCBI Taxonomy" id="1076926"/>
    <lineage>
        <taxon>Bacteria</taxon>
        <taxon>Pseudomonadati</taxon>
        <taxon>Pseudomonadota</taxon>
        <taxon>Alphaproteobacteria</taxon>
        <taxon>Hyphomicrobiales</taxon>
        <taxon>Rhizobiaceae</taxon>
        <taxon>Rhizobium/Agrobacterium group</taxon>
        <taxon>Rhizobium</taxon>
    </lineage>
</organism>
<evidence type="ECO:0000313" key="1">
    <source>
        <dbReference type="EMBL" id="NEH93346.1"/>
    </source>
</evidence>